<evidence type="ECO:0000313" key="3">
    <source>
        <dbReference type="Proteomes" id="UP000544095"/>
    </source>
</evidence>
<feature type="region of interest" description="Disordered" evidence="1">
    <location>
        <begin position="220"/>
        <end position="269"/>
    </location>
</feature>
<feature type="compositionally biased region" description="Basic residues" evidence="1">
    <location>
        <begin position="382"/>
        <end position="396"/>
    </location>
</feature>
<sequence>MSRQIIIYSPWYDNERKLEDPKPRLEWDEVSEWEEANLCNKITIFDLPLECPFPLTNRRNACALIDNFMDVVSYHKELFPYWNRRAIKYFIWREMFVIRNNDEWKDYRNHPLFKHRDVFWRLAKKQFRDALGLGTALLFILHGLYTNDWELKFLLKGQQKLIDTYNMCNANMTLWNRDKMLDILFIECEWLKDTLLEAHMKEKKEIDDEWEHRQTKTLEEMEVFIEESPEPMDEDEDEEEEEEDDDDDDDDDNAQGNAQNNAQGINQGPEASHNVLTRANLNQRCGHTFAQLKKENPNVEKDLQEWYAQCYAHGLSESLVQRMAQILKLKLEDAQWVAGSHAKGLAQRRFQDNNESEARFLVQERFQQRSQRQALIYDQIRAQRHAQGRPRGRLPRPHHEARDEAQDIARNNTQRIVQYFDRETLQNTIQNLPPGNTDDSVQAFMKGVYQELVQGMARNRAHYLRTQRLAHRTVQRTVRETTKKTAKENGQEGTKKSLRDFTATATHRQRTDSQAPEKPVNTAVPPLGPRPTLPSRPVDDDEDIYGYSGDEAGHIKKK</sequence>
<accession>A0A8H5Q1J8</accession>
<comment type="caution">
    <text evidence="2">The sequence shown here is derived from an EMBL/GenBank/DDBJ whole genome shotgun (WGS) entry which is preliminary data.</text>
</comment>
<protein>
    <submittedName>
        <fullName evidence="2">Uncharacterized protein</fullName>
    </submittedName>
</protein>
<feature type="compositionally biased region" description="Acidic residues" evidence="1">
    <location>
        <begin position="220"/>
        <end position="253"/>
    </location>
</feature>
<dbReference type="EMBL" id="JAAOAR010000038">
    <property type="protein sequence ID" value="KAF5607705.1"/>
    <property type="molecule type" value="Genomic_DNA"/>
</dbReference>
<name>A0A8H5Q1J8_9HYPO</name>
<reference evidence="2 3" key="1">
    <citation type="submission" date="2020-05" db="EMBL/GenBank/DDBJ databases">
        <title>Identification and distribution of gene clusters putatively required for synthesis of sphingolipid metabolism inhibitors in phylogenetically diverse species of the filamentous fungus Fusarium.</title>
        <authorList>
            <person name="Kim H.-S."/>
            <person name="Busman M."/>
            <person name="Brown D.W."/>
            <person name="Divon H."/>
            <person name="Uhlig S."/>
            <person name="Proctor R.H."/>
        </authorList>
    </citation>
    <scope>NUCLEOTIDE SEQUENCE [LARGE SCALE GENOMIC DNA]</scope>
    <source>
        <strain evidence="2 3">NRRL 25211</strain>
    </source>
</reference>
<proteinExistence type="predicted"/>
<keyword evidence="3" id="KW-1185">Reference proteome</keyword>
<dbReference type="Proteomes" id="UP000544095">
    <property type="component" value="Unassembled WGS sequence"/>
</dbReference>
<feature type="region of interest" description="Disordered" evidence="1">
    <location>
        <begin position="382"/>
        <end position="410"/>
    </location>
</feature>
<organism evidence="2 3">
    <name type="scientific">Fusarium pseudoanthophilum</name>
    <dbReference type="NCBI Taxonomy" id="48495"/>
    <lineage>
        <taxon>Eukaryota</taxon>
        <taxon>Fungi</taxon>
        <taxon>Dikarya</taxon>
        <taxon>Ascomycota</taxon>
        <taxon>Pezizomycotina</taxon>
        <taxon>Sordariomycetes</taxon>
        <taxon>Hypocreomycetidae</taxon>
        <taxon>Hypocreales</taxon>
        <taxon>Nectriaceae</taxon>
        <taxon>Fusarium</taxon>
        <taxon>Fusarium fujikuroi species complex</taxon>
    </lineage>
</organism>
<dbReference type="AlphaFoldDB" id="A0A8H5Q1J8"/>
<gene>
    <name evidence="2" type="ORF">FPANT_781</name>
</gene>
<evidence type="ECO:0000313" key="2">
    <source>
        <dbReference type="EMBL" id="KAF5607705.1"/>
    </source>
</evidence>
<feature type="region of interest" description="Disordered" evidence="1">
    <location>
        <begin position="477"/>
        <end position="558"/>
    </location>
</feature>
<feature type="compositionally biased region" description="Basic and acidic residues" evidence="1">
    <location>
        <begin position="477"/>
        <end position="499"/>
    </location>
</feature>
<feature type="compositionally biased region" description="Basic and acidic residues" evidence="1">
    <location>
        <begin position="397"/>
        <end position="407"/>
    </location>
</feature>
<feature type="compositionally biased region" description="Low complexity" evidence="1">
    <location>
        <begin position="254"/>
        <end position="268"/>
    </location>
</feature>
<evidence type="ECO:0000256" key="1">
    <source>
        <dbReference type="SAM" id="MobiDB-lite"/>
    </source>
</evidence>